<keyword evidence="1" id="KW-0812">Transmembrane</keyword>
<dbReference type="EMBL" id="BSUL01000001">
    <property type="protein sequence ID" value="GMA29699.1"/>
    <property type="molecule type" value="Genomic_DNA"/>
</dbReference>
<dbReference type="AlphaFoldDB" id="A0AA37XAC6"/>
<gene>
    <name evidence="2" type="ORF">GCM10025874_29520</name>
</gene>
<name>A0AA37XAC6_9MICO</name>
<organism evidence="2 3">
    <name type="scientific">Arenivirga flava</name>
    <dbReference type="NCBI Taxonomy" id="1930060"/>
    <lineage>
        <taxon>Bacteria</taxon>
        <taxon>Bacillati</taxon>
        <taxon>Actinomycetota</taxon>
        <taxon>Actinomycetes</taxon>
        <taxon>Micrococcales</taxon>
        <taxon>Microbacteriaceae</taxon>
        <taxon>Arenivirga</taxon>
    </lineage>
</organism>
<keyword evidence="1" id="KW-1133">Transmembrane helix</keyword>
<dbReference type="NCBIfam" id="NF046117">
    <property type="entry name" value="SCO4848_fam"/>
    <property type="match status" value="1"/>
</dbReference>
<dbReference type="RefSeq" id="WP_284234036.1">
    <property type="nucleotide sequence ID" value="NZ_BSUL01000001.1"/>
</dbReference>
<evidence type="ECO:0000313" key="2">
    <source>
        <dbReference type="EMBL" id="GMA29699.1"/>
    </source>
</evidence>
<feature type="transmembrane region" description="Helical" evidence="1">
    <location>
        <begin position="40"/>
        <end position="70"/>
    </location>
</feature>
<reference evidence="2 3" key="1">
    <citation type="journal article" date="2014" name="Int. J. Syst. Evol. Microbiol.">
        <title>Complete genome sequence of Corynebacterium casei LMG S-19264T (=DSM 44701T), isolated from a smear-ripened cheese.</title>
        <authorList>
            <consortium name="US DOE Joint Genome Institute (JGI-PGF)"/>
            <person name="Walter F."/>
            <person name="Albersmeier A."/>
            <person name="Kalinowski J."/>
            <person name="Ruckert C."/>
        </authorList>
    </citation>
    <scope>NUCLEOTIDE SEQUENCE [LARGE SCALE GENOMIC DNA]</scope>
    <source>
        <strain evidence="2 3">NBRC 112289</strain>
    </source>
</reference>
<dbReference type="InterPro" id="IPR058061">
    <property type="entry name" value="SCO4848-like"/>
</dbReference>
<proteinExistence type="predicted"/>
<dbReference type="Pfam" id="PF26606">
    <property type="entry name" value="SCO4848"/>
    <property type="match status" value="1"/>
</dbReference>
<evidence type="ECO:0000256" key="1">
    <source>
        <dbReference type="SAM" id="Phobius"/>
    </source>
</evidence>
<evidence type="ECO:0000313" key="3">
    <source>
        <dbReference type="Proteomes" id="UP001157160"/>
    </source>
</evidence>
<dbReference type="Proteomes" id="UP001157160">
    <property type="component" value="Unassembled WGS sequence"/>
</dbReference>
<protein>
    <submittedName>
        <fullName evidence="2">Uncharacterized protein</fullName>
    </submittedName>
</protein>
<keyword evidence="3" id="KW-1185">Reference proteome</keyword>
<sequence>MIVLLSVLLLVNAVWNVVVWPQFLKRVAKDARARDEHGKATPFLIVHVVLVSVSLALAVASGVAGIVGLLHA</sequence>
<comment type="caution">
    <text evidence="2">The sequence shown here is derived from an EMBL/GenBank/DDBJ whole genome shotgun (WGS) entry which is preliminary data.</text>
</comment>
<accession>A0AA37XAC6</accession>
<keyword evidence="1" id="KW-0472">Membrane</keyword>